<dbReference type="InterPro" id="IPR012657">
    <property type="entry name" value="23S_rRNA-intervening_sequence"/>
</dbReference>
<name>A0A2M6WUW3_9BACT</name>
<dbReference type="EMBL" id="PFAA01000045">
    <property type="protein sequence ID" value="PIT96584.1"/>
    <property type="molecule type" value="Genomic_DNA"/>
</dbReference>
<accession>A0A2M6WUW3</accession>
<evidence type="ECO:0000313" key="1">
    <source>
        <dbReference type="EMBL" id="PIT96584.1"/>
    </source>
</evidence>
<dbReference type="SUPFAM" id="SSF158446">
    <property type="entry name" value="IVS-encoded protein-like"/>
    <property type="match status" value="1"/>
</dbReference>
<dbReference type="Pfam" id="PF05635">
    <property type="entry name" value="23S_rRNA_IVP"/>
    <property type="match status" value="1"/>
</dbReference>
<organism evidence="1 2">
    <name type="scientific">Candidatus Campbellbacteria bacterium CG10_big_fil_rev_8_21_14_0_10_35_52</name>
    <dbReference type="NCBI Taxonomy" id="1974527"/>
    <lineage>
        <taxon>Bacteria</taxon>
        <taxon>Candidatus Campbelliibacteriota</taxon>
    </lineage>
</organism>
<dbReference type="PANTHER" id="PTHR38471">
    <property type="entry name" value="FOUR HELIX BUNDLE PROTEIN"/>
    <property type="match status" value="1"/>
</dbReference>
<evidence type="ECO:0000313" key="2">
    <source>
        <dbReference type="Proteomes" id="UP000230481"/>
    </source>
</evidence>
<dbReference type="PANTHER" id="PTHR38471:SF2">
    <property type="entry name" value="FOUR HELIX BUNDLE PROTEIN"/>
    <property type="match status" value="1"/>
</dbReference>
<dbReference type="InterPro" id="IPR036583">
    <property type="entry name" value="23S_rRNA_IVS_sf"/>
</dbReference>
<dbReference type="NCBIfam" id="TIGR02436">
    <property type="entry name" value="four helix bundle protein"/>
    <property type="match status" value="1"/>
</dbReference>
<dbReference type="AlphaFoldDB" id="A0A2M6WUW3"/>
<protein>
    <submittedName>
        <fullName evidence="1">Four helix bundle protein</fullName>
    </submittedName>
</protein>
<gene>
    <name evidence="1" type="ORF">COT82_02455</name>
</gene>
<sequence length="136" mass="15350">MKKNLDFADNFKNEFNKRIYKYALDVVKFVDKIPRDTTSQVMAKQLIRSGTSVSANIIEAKAASSKKDYINFYLHALKSANESKLWIGLIKDSGKSAGTDANKLLDETTEIAKILGASVVTMKKKKRGEKIDFYNY</sequence>
<reference evidence="2" key="1">
    <citation type="submission" date="2017-09" db="EMBL/GenBank/DDBJ databases">
        <title>Depth-based differentiation of microbial function through sediment-hosted aquifers and enrichment of novel symbionts in the deep terrestrial subsurface.</title>
        <authorList>
            <person name="Probst A.J."/>
            <person name="Ladd B."/>
            <person name="Jarett J.K."/>
            <person name="Geller-Mcgrath D.E."/>
            <person name="Sieber C.M.K."/>
            <person name="Emerson J.B."/>
            <person name="Anantharaman K."/>
            <person name="Thomas B.C."/>
            <person name="Malmstrom R."/>
            <person name="Stieglmeier M."/>
            <person name="Klingl A."/>
            <person name="Woyke T."/>
            <person name="Ryan C.M."/>
            <person name="Banfield J.F."/>
        </authorList>
    </citation>
    <scope>NUCLEOTIDE SEQUENCE [LARGE SCALE GENOMIC DNA]</scope>
</reference>
<dbReference type="Gene3D" id="1.20.1440.60">
    <property type="entry name" value="23S rRNA-intervening sequence"/>
    <property type="match status" value="1"/>
</dbReference>
<dbReference type="Proteomes" id="UP000230481">
    <property type="component" value="Unassembled WGS sequence"/>
</dbReference>
<proteinExistence type="predicted"/>
<comment type="caution">
    <text evidence="1">The sequence shown here is derived from an EMBL/GenBank/DDBJ whole genome shotgun (WGS) entry which is preliminary data.</text>
</comment>
<dbReference type="PIRSF" id="PIRSF035652">
    <property type="entry name" value="CHP02436"/>
    <property type="match status" value="1"/>
</dbReference>